<feature type="non-terminal residue" evidence="4">
    <location>
        <position position="1411"/>
    </location>
</feature>
<evidence type="ECO:0000259" key="2">
    <source>
        <dbReference type="Pfam" id="PF18657"/>
    </source>
</evidence>
<dbReference type="Proteomes" id="UP001600039">
    <property type="component" value="Unassembled WGS sequence"/>
</dbReference>
<evidence type="ECO:0000313" key="5">
    <source>
        <dbReference type="Proteomes" id="UP001600039"/>
    </source>
</evidence>
<accession>A0ABW6HQC4</accession>
<reference evidence="4 5" key="1">
    <citation type="submission" date="2024-06" db="EMBL/GenBank/DDBJ databases">
        <title>Flavobacterium spp. isolated from glacier.</title>
        <authorList>
            <person name="Han D."/>
        </authorList>
    </citation>
    <scope>NUCLEOTIDE SEQUENCE [LARGE SCALE GENOMIC DNA]</scope>
    <source>
        <strain evidence="4 5">LB3P45</strain>
    </source>
</reference>
<proteinExistence type="predicted"/>
<feature type="signal peptide" evidence="1">
    <location>
        <begin position="1"/>
        <end position="28"/>
    </location>
</feature>
<feature type="domain" description="MBG" evidence="3">
    <location>
        <begin position="812"/>
        <end position="884"/>
    </location>
</feature>
<keyword evidence="1" id="KW-0732">Signal</keyword>
<dbReference type="RefSeq" id="WP_379859011.1">
    <property type="nucleotide sequence ID" value="NZ_JBHZQA010000013.1"/>
</dbReference>
<dbReference type="InterPro" id="IPR043772">
    <property type="entry name" value="MBG_3"/>
</dbReference>
<protein>
    <submittedName>
        <fullName evidence="4">Beta strand repeat-containing protein</fullName>
    </submittedName>
</protein>
<comment type="caution">
    <text evidence="4">The sequence shown here is derived from an EMBL/GenBank/DDBJ whole genome shotgun (WGS) entry which is preliminary data.</text>
</comment>
<dbReference type="InterPro" id="IPR041248">
    <property type="entry name" value="YDG"/>
</dbReference>
<evidence type="ECO:0000259" key="3">
    <source>
        <dbReference type="Pfam" id="PF18887"/>
    </source>
</evidence>
<feature type="chain" id="PRO_5046952539" evidence="1">
    <location>
        <begin position="29"/>
        <end position="1411"/>
    </location>
</feature>
<organism evidence="4 5">
    <name type="scientific">Flavobacterium fructosi</name>
    <dbReference type="NCBI Taxonomy" id="3230416"/>
    <lineage>
        <taxon>Bacteria</taxon>
        <taxon>Pseudomonadati</taxon>
        <taxon>Bacteroidota</taxon>
        <taxon>Flavobacteriia</taxon>
        <taxon>Flavobacteriales</taxon>
        <taxon>Flavobacteriaceae</taxon>
        <taxon>Flavobacterium</taxon>
    </lineage>
</organism>
<name>A0ABW6HQC4_9FLAO</name>
<dbReference type="Pfam" id="PF18657">
    <property type="entry name" value="YDG"/>
    <property type="match status" value="1"/>
</dbReference>
<sequence length="1411" mass="142036">MKTFLHKSQLLSIVFLLANLFFASVAFGQATVSTDLLDYPPGSTAIITGFGFQAGEKVILLVEHVGVEPAGTDPQYHQPWTIVADSIGNIATSWYVPTVAEGDALGATFLLTADGQNGAHAEWTFTDAANDVATVTVAASQTGTVTYGTSYNATYTVTITPNGTNGTGNTTLSLAGTTLPIGVNASFSTNPVALPSGSNVPIIVTLTIINAITTTAGTINGITVRTSGSPAKTSNNAAYVVNKRSLTVSAQTNTKAYDGTTSAVATPAITSGSLAGTDVANFIETYDTNNVGNNKTLTPSGTVSDGNSGNNYAYTFQTNTTGTINKASQTISWSTPAAITYGTVLSATQLNATAQGVLTYTPALGTLLDAGTSQVLSVSAAATANYEAAGPTTVLINVNRANQTITWVAPSAIIYGASLNVTQLNATVAGSATVGASVPGALVYSPISGTLLNAGNQLLQVDAAQTKNYNAASKQVTLVVNKANQTINWSNPADITYGTLLGATQLNATAQGILTYTPASGTLLNAGLNQTLSANAALTPNYNAAGPTTVQINVNKADQTITLSNLSQTYDGSPKSATAITSPIGGLNVLSITYNGSVTPPTSAGSYAVIASLNNANYQATNATGILVINKATPTFSNLSVNQIITYGNSSVSLSGTINGSTVPTGTITATINGAAHNTSRGTGSNTADFSVTYNTSELGAASSPYTITYSYPGDNNFNAINDATKTLTVNKATATISLSNLNHIYDGSAKSATGTTSPNGLTAVSITYDGSAIPPTNAGSYAVIASLNNANYQATNATGILLIAKATATLTLDVSTLNQTYDGSARVITATTNPSGLGAISVTYNGSPTPPTNAGSYTIVASLTNANYQVANATGTLLVSKATPTFSNLTASQNIIYGTASITLSGKITAGTLIPTGSVSVTVDGTGQTGSINSSDGTFSLLVNTSAITATAAPYSINYNYSATDNFNAKLDNSTALSVNKATATITLGSLSHTYDGIGKVATASTSPSGLNTVNISYSQSGSSVPFPTNVGSYDVTATLTNINYTASTTTGTLVINKAAPSFSAITASQSITYGTSTITLSGKISAGSSIPTGSIIISINGISSSVAIKQTGGSNVVGTFNLIFNTSSINASAVPYAIKYEYNGDNNFGLIQDISTAVTVNKATALIAITDYSGVYDAAAHTASGTATGVGSVNLSSGLSFATSYTNVLGGSTGWSFTGGTNYNDASGTAQVTIAKAPSVTTVTIAAGAPFIYTGSAISQASVSVTGAGGLSLTPTPVYANNINVGTANASYSYTGDANHEGSTDTKDFAIAKAPSVTTVTIAAGVPFTYTGSAISQASVSVTGAGGLSLTPTPVYTNNINVGTANASYSYTGDANHEGSTDTKDFAIAKAPSVTTVTIAAGAPFTYTG</sequence>
<keyword evidence="5" id="KW-1185">Reference proteome</keyword>
<dbReference type="Pfam" id="PF18887">
    <property type="entry name" value="MBG_3"/>
    <property type="match status" value="4"/>
</dbReference>
<feature type="domain" description="MBG" evidence="3">
    <location>
        <begin position="985"/>
        <end position="1060"/>
    </location>
</feature>
<dbReference type="EMBL" id="JBHZQA010000013">
    <property type="protein sequence ID" value="MFE3849264.1"/>
    <property type="molecule type" value="Genomic_DNA"/>
</dbReference>
<feature type="domain" description="YDG" evidence="2">
    <location>
        <begin position="243"/>
        <end position="318"/>
    </location>
</feature>
<evidence type="ECO:0000256" key="1">
    <source>
        <dbReference type="SAM" id="SignalP"/>
    </source>
</evidence>
<feature type="domain" description="MBG" evidence="3">
    <location>
        <begin position="560"/>
        <end position="633"/>
    </location>
</feature>
<evidence type="ECO:0000313" key="4">
    <source>
        <dbReference type="EMBL" id="MFE3849264.1"/>
    </source>
</evidence>
<feature type="domain" description="MBG" evidence="3">
    <location>
        <begin position="735"/>
        <end position="808"/>
    </location>
</feature>
<gene>
    <name evidence="4" type="ORF">ACFX5D_14960</name>
</gene>